<dbReference type="OrthoDB" id="347891at2759"/>
<gene>
    <name evidence="2" type="ORF">ETH_00019905</name>
</gene>
<dbReference type="VEuPathDB" id="ToxoDB:ETH_00019905"/>
<dbReference type="RefSeq" id="XP_013231294.1">
    <property type="nucleotide sequence ID" value="XM_013375840.1"/>
</dbReference>
<protein>
    <submittedName>
        <fullName evidence="2">WD-repeat protein, putative</fullName>
    </submittedName>
</protein>
<reference evidence="2" key="2">
    <citation type="submission" date="2013-10" db="EMBL/GenBank/DDBJ databases">
        <authorList>
            <person name="Aslett M."/>
        </authorList>
    </citation>
    <scope>NUCLEOTIDE SEQUENCE [LARGE SCALE GENOMIC DNA]</scope>
    <source>
        <strain evidence="2">Houghton</strain>
    </source>
</reference>
<reference evidence="2" key="1">
    <citation type="submission" date="2013-10" db="EMBL/GenBank/DDBJ databases">
        <title>Genomic analysis of the causative agents of coccidiosis in chickens.</title>
        <authorList>
            <person name="Reid A.J."/>
            <person name="Blake D."/>
            <person name="Billington K."/>
            <person name="Browne H."/>
            <person name="Dunn M."/>
            <person name="Hung S."/>
            <person name="Kawahara F."/>
            <person name="Miranda-Saavedra D."/>
            <person name="Mourier T."/>
            <person name="Nagra H."/>
            <person name="Otto T.D."/>
            <person name="Rawlings N."/>
            <person name="Sanchez A."/>
            <person name="Sanders M."/>
            <person name="Subramaniam C."/>
            <person name="Tay Y."/>
            <person name="Dear P."/>
            <person name="Doerig C."/>
            <person name="Gruber A."/>
            <person name="Parkinson J."/>
            <person name="Shirley M."/>
            <person name="Wan K.L."/>
            <person name="Berriman M."/>
            <person name="Tomley F."/>
            <person name="Pain A."/>
        </authorList>
    </citation>
    <scope>NUCLEOTIDE SEQUENCE [LARGE SCALE GENOMIC DNA]</scope>
    <source>
        <strain evidence="2">Houghton</strain>
    </source>
</reference>
<name>U6KW24_EIMTE</name>
<dbReference type="GeneID" id="25253109"/>
<keyword evidence="3" id="KW-1185">Reference proteome</keyword>
<keyword evidence="1" id="KW-0175">Coiled coil</keyword>
<feature type="coiled-coil region" evidence="1">
    <location>
        <begin position="156"/>
        <end position="239"/>
    </location>
</feature>
<dbReference type="Proteomes" id="UP000030747">
    <property type="component" value="Unassembled WGS sequence"/>
</dbReference>
<accession>U6KW24</accession>
<sequence length="342" mass="36909">MDTLETSDAAVAPAAAAAAASTEADVGEDTKVKETATLRKKYPVWRQVFLRRARIKHLLQHEWFAAVCTAHAAALEENRRLLANHASVLAVRAAAAAHGGAVSTARTGSLPTDQRLLLQATQDTVALRQQVRTIQAAAAATQRQYEKHQRHIEAELLLLQQKVQQQQQLLAEKDRDLLQQQRLLREKEEEVAEKEAQTAAARRTCLLLVQQQQQQQQAVQQAQQEAASKALEIEGYLRELLRYKQAEAASLELLQQKIHAVPPADTDSVAAFAPTVADPLGNPGTATACTRQQQLLYAEASRAAAPSRAASASSTDKEAVAGTLGAEACAAAPCSRSNNGSD</sequence>
<proteinExistence type="predicted"/>
<evidence type="ECO:0000256" key="1">
    <source>
        <dbReference type="SAM" id="Coils"/>
    </source>
</evidence>
<evidence type="ECO:0000313" key="3">
    <source>
        <dbReference type="Proteomes" id="UP000030747"/>
    </source>
</evidence>
<dbReference type="EMBL" id="HG675163">
    <property type="protein sequence ID" value="CDJ40544.1"/>
    <property type="molecule type" value="Genomic_DNA"/>
</dbReference>
<dbReference type="AlphaFoldDB" id="U6KW24"/>
<organism evidence="2 3">
    <name type="scientific">Eimeria tenella</name>
    <name type="common">Coccidian parasite</name>
    <dbReference type="NCBI Taxonomy" id="5802"/>
    <lineage>
        <taxon>Eukaryota</taxon>
        <taxon>Sar</taxon>
        <taxon>Alveolata</taxon>
        <taxon>Apicomplexa</taxon>
        <taxon>Conoidasida</taxon>
        <taxon>Coccidia</taxon>
        <taxon>Eucoccidiorida</taxon>
        <taxon>Eimeriorina</taxon>
        <taxon>Eimeriidae</taxon>
        <taxon>Eimeria</taxon>
    </lineage>
</organism>
<evidence type="ECO:0000313" key="2">
    <source>
        <dbReference type="EMBL" id="CDJ40544.1"/>
    </source>
</evidence>
<dbReference type="VEuPathDB" id="ToxoDB:ETH2_1235600"/>